<dbReference type="InterPro" id="IPR018988">
    <property type="entry name" value="DUF2000"/>
</dbReference>
<dbReference type="Gene3D" id="3.40.1490.10">
    <property type="entry name" value="Bit1"/>
    <property type="match status" value="1"/>
</dbReference>
<accession>A0A1H1Y7B7</accession>
<protein>
    <recommendedName>
        <fullName evidence="3">DUF2000 domain-containing protein</fullName>
    </recommendedName>
</protein>
<organism evidence="1 2">
    <name type="scientific">Microlunatus soli</name>
    <dbReference type="NCBI Taxonomy" id="630515"/>
    <lineage>
        <taxon>Bacteria</taxon>
        <taxon>Bacillati</taxon>
        <taxon>Actinomycetota</taxon>
        <taxon>Actinomycetes</taxon>
        <taxon>Propionibacteriales</taxon>
        <taxon>Propionibacteriaceae</taxon>
        <taxon>Microlunatus</taxon>
    </lineage>
</organism>
<proteinExistence type="predicted"/>
<reference evidence="1 2" key="1">
    <citation type="submission" date="2016-10" db="EMBL/GenBank/DDBJ databases">
        <authorList>
            <person name="de Groot N.N."/>
        </authorList>
    </citation>
    <scope>NUCLEOTIDE SEQUENCE [LARGE SCALE GENOMIC DNA]</scope>
    <source>
        <strain evidence="1 2">DSM 21800</strain>
    </source>
</reference>
<evidence type="ECO:0000313" key="1">
    <source>
        <dbReference type="EMBL" id="SDT17317.1"/>
    </source>
</evidence>
<dbReference type="RefSeq" id="WP_091527543.1">
    <property type="nucleotide sequence ID" value="NZ_LT629772.1"/>
</dbReference>
<sequence length="150" mass="16576">MSTVLDHDQPLDRRLRFDTKVAVLLRDDLPTWQRLNATAFLISAIAGSNSELMGEPYVDADHVNYLPMLRQPVLVFEGDAEMIKNAHQRALRRELAMAVFTADLFHTGNDVDNRAAVARVGTAALDLVGIAVHGPRNAVDRTVKGARLHP</sequence>
<dbReference type="AlphaFoldDB" id="A0A1H1Y7B7"/>
<dbReference type="SUPFAM" id="SSF102462">
    <property type="entry name" value="Peptidyl-tRNA hydrolase II"/>
    <property type="match status" value="1"/>
</dbReference>
<dbReference type="STRING" id="630515.SAMN04489812_4432"/>
<dbReference type="Proteomes" id="UP000199103">
    <property type="component" value="Chromosome I"/>
</dbReference>
<dbReference type="EMBL" id="LT629772">
    <property type="protein sequence ID" value="SDT17317.1"/>
    <property type="molecule type" value="Genomic_DNA"/>
</dbReference>
<dbReference type="Pfam" id="PF09391">
    <property type="entry name" value="DUF2000"/>
    <property type="match status" value="1"/>
</dbReference>
<keyword evidence="2" id="KW-1185">Reference proteome</keyword>
<name>A0A1H1Y7B7_9ACTN</name>
<dbReference type="OrthoDB" id="1684239at2"/>
<dbReference type="InterPro" id="IPR023476">
    <property type="entry name" value="Pep_tRNA_hydro_II_dom_sf"/>
</dbReference>
<gene>
    <name evidence="1" type="ORF">SAMN04489812_4432</name>
</gene>
<evidence type="ECO:0008006" key="3">
    <source>
        <dbReference type="Google" id="ProtNLM"/>
    </source>
</evidence>
<evidence type="ECO:0000313" key="2">
    <source>
        <dbReference type="Proteomes" id="UP000199103"/>
    </source>
</evidence>